<organism evidence="1 2">
    <name type="scientific">Isoptericola peretonis</name>
    <dbReference type="NCBI Taxonomy" id="2918523"/>
    <lineage>
        <taxon>Bacteria</taxon>
        <taxon>Bacillati</taxon>
        <taxon>Actinomycetota</taxon>
        <taxon>Actinomycetes</taxon>
        <taxon>Micrococcales</taxon>
        <taxon>Promicromonosporaceae</taxon>
        <taxon>Isoptericola</taxon>
    </lineage>
</organism>
<evidence type="ECO:0000313" key="2">
    <source>
        <dbReference type="Proteomes" id="UP001651050"/>
    </source>
</evidence>
<keyword evidence="2" id="KW-1185">Reference proteome</keyword>
<dbReference type="Proteomes" id="UP001651050">
    <property type="component" value="Unassembled WGS sequence"/>
</dbReference>
<reference evidence="1 2" key="1">
    <citation type="submission" date="2022-02" db="EMBL/GenBank/DDBJ databases">
        <title>The car tank lid bacteriome: a reservoir of bacteria with potential in bioremediation of fuel.</title>
        <authorList>
            <person name="Vidal-Verdu A."/>
            <person name="Gomez-Martinez D."/>
            <person name="Latorre-Perez A."/>
            <person name="Pereto J."/>
            <person name="Porcar M."/>
        </authorList>
    </citation>
    <scope>NUCLEOTIDE SEQUENCE [LARGE SCALE GENOMIC DNA]</scope>
    <source>
        <strain evidence="1 2">4D.3</strain>
    </source>
</reference>
<evidence type="ECO:0000313" key="1">
    <source>
        <dbReference type="EMBL" id="MCK9795216.1"/>
    </source>
</evidence>
<proteinExistence type="predicted"/>
<protein>
    <submittedName>
        <fullName evidence="1">Uncharacterized protein</fullName>
    </submittedName>
</protein>
<gene>
    <name evidence="1" type="ORF">M1843_15810</name>
</gene>
<accession>A0ABT0J6V6</accession>
<dbReference type="EMBL" id="JALQCY010000005">
    <property type="protein sequence ID" value="MCK9795216.1"/>
    <property type="molecule type" value="Genomic_DNA"/>
</dbReference>
<comment type="caution">
    <text evidence="1">The sequence shown here is derived from an EMBL/GenBank/DDBJ whole genome shotgun (WGS) entry which is preliminary data.</text>
</comment>
<sequence length="204" mass="23553">MISDSVPWKESLLATAARIERKVVQKRWTERSMFLFERDVMTAAYSVRKLIESHKVSDTLARKSWPLIKFARIGPVPDVYNFYAPEELFDLSSSTRFSLSTLEITNQIVHSFLFFPVWQWHEETGRRGNLISLSFVSDRRRRDHLLSIDIGKIIELLNEVGDEDVISVTMRPDENGERYFSEVVGVGRGDPRHWASGCANESET</sequence>
<dbReference type="RefSeq" id="WP_416345067.1">
    <property type="nucleotide sequence ID" value="NZ_JALQCY010000005.1"/>
</dbReference>
<name>A0ABT0J6V6_9MICO</name>